<keyword evidence="6" id="KW-0503">Monooxygenase</keyword>
<protein>
    <submittedName>
        <fullName evidence="7">Uncharacterized protein</fullName>
    </submittedName>
</protein>
<sequence>MAPWLASMSTKILNAKAFAFNTVQLKHTVGHPEILNNDMVELLIKRELTRGTGTLDVELLKELDAAMINLIGTQGDFKTVSIYNTMGGIAGRIATCIFVGKELCSSLEFLASTVRFTESICATAIVLHFFPDFMRPYVTTSGFSSV</sequence>
<dbReference type="GO" id="GO:0004497">
    <property type="term" value="F:monooxygenase activity"/>
    <property type="evidence" value="ECO:0007669"/>
    <property type="project" value="UniProtKB-KW"/>
</dbReference>
<comment type="cofactor">
    <cofactor evidence="1">
        <name>heme</name>
        <dbReference type="ChEBI" id="CHEBI:30413"/>
    </cofactor>
</comment>
<evidence type="ECO:0000313" key="8">
    <source>
        <dbReference type="Proteomes" id="UP001215598"/>
    </source>
</evidence>
<dbReference type="AlphaFoldDB" id="A0AAD7JI14"/>
<dbReference type="EMBL" id="JARKIB010000026">
    <property type="protein sequence ID" value="KAJ7765291.1"/>
    <property type="molecule type" value="Genomic_DNA"/>
</dbReference>
<evidence type="ECO:0000256" key="3">
    <source>
        <dbReference type="ARBA" id="ARBA00022723"/>
    </source>
</evidence>
<dbReference type="PANTHER" id="PTHR46206">
    <property type="entry name" value="CYTOCHROME P450"/>
    <property type="match status" value="1"/>
</dbReference>
<evidence type="ECO:0000313" key="7">
    <source>
        <dbReference type="EMBL" id="KAJ7765291.1"/>
    </source>
</evidence>
<dbReference type="Proteomes" id="UP001215598">
    <property type="component" value="Unassembled WGS sequence"/>
</dbReference>
<organism evidence="7 8">
    <name type="scientific">Mycena metata</name>
    <dbReference type="NCBI Taxonomy" id="1033252"/>
    <lineage>
        <taxon>Eukaryota</taxon>
        <taxon>Fungi</taxon>
        <taxon>Dikarya</taxon>
        <taxon>Basidiomycota</taxon>
        <taxon>Agaricomycotina</taxon>
        <taxon>Agaricomycetes</taxon>
        <taxon>Agaricomycetidae</taxon>
        <taxon>Agaricales</taxon>
        <taxon>Marasmiineae</taxon>
        <taxon>Mycenaceae</taxon>
        <taxon>Mycena</taxon>
    </lineage>
</organism>
<evidence type="ECO:0000256" key="4">
    <source>
        <dbReference type="ARBA" id="ARBA00023002"/>
    </source>
</evidence>
<name>A0AAD7JI14_9AGAR</name>
<accession>A0AAD7JI14</accession>
<keyword evidence="8" id="KW-1185">Reference proteome</keyword>
<keyword evidence="5" id="KW-0408">Iron</keyword>
<comment type="caution">
    <text evidence="7">The sequence shown here is derived from an EMBL/GenBank/DDBJ whole genome shotgun (WGS) entry which is preliminary data.</text>
</comment>
<evidence type="ECO:0000256" key="6">
    <source>
        <dbReference type="ARBA" id="ARBA00023033"/>
    </source>
</evidence>
<gene>
    <name evidence="7" type="ORF">B0H16DRAFT_1310111</name>
</gene>
<reference evidence="7" key="1">
    <citation type="submission" date="2023-03" db="EMBL/GenBank/DDBJ databases">
        <title>Massive genome expansion in bonnet fungi (Mycena s.s.) driven by repeated elements and novel gene families across ecological guilds.</title>
        <authorList>
            <consortium name="Lawrence Berkeley National Laboratory"/>
            <person name="Harder C.B."/>
            <person name="Miyauchi S."/>
            <person name="Viragh M."/>
            <person name="Kuo A."/>
            <person name="Thoen E."/>
            <person name="Andreopoulos B."/>
            <person name="Lu D."/>
            <person name="Skrede I."/>
            <person name="Drula E."/>
            <person name="Henrissat B."/>
            <person name="Morin E."/>
            <person name="Kohler A."/>
            <person name="Barry K."/>
            <person name="LaButti K."/>
            <person name="Morin E."/>
            <person name="Salamov A."/>
            <person name="Lipzen A."/>
            <person name="Mereny Z."/>
            <person name="Hegedus B."/>
            <person name="Baldrian P."/>
            <person name="Stursova M."/>
            <person name="Weitz H."/>
            <person name="Taylor A."/>
            <person name="Grigoriev I.V."/>
            <person name="Nagy L.G."/>
            <person name="Martin F."/>
            <person name="Kauserud H."/>
        </authorList>
    </citation>
    <scope>NUCLEOTIDE SEQUENCE</scope>
    <source>
        <strain evidence="7">CBHHK182m</strain>
    </source>
</reference>
<evidence type="ECO:0000256" key="1">
    <source>
        <dbReference type="ARBA" id="ARBA00001971"/>
    </source>
</evidence>
<keyword evidence="3" id="KW-0479">Metal-binding</keyword>
<comment type="similarity">
    <text evidence="2">Belongs to the cytochrome P450 family.</text>
</comment>
<evidence type="ECO:0000256" key="5">
    <source>
        <dbReference type="ARBA" id="ARBA00023004"/>
    </source>
</evidence>
<dbReference type="PANTHER" id="PTHR46206:SF1">
    <property type="entry name" value="P450, PUTATIVE (EUROFUNG)-RELATED"/>
    <property type="match status" value="1"/>
</dbReference>
<evidence type="ECO:0000256" key="2">
    <source>
        <dbReference type="ARBA" id="ARBA00010617"/>
    </source>
</evidence>
<dbReference type="GO" id="GO:0046872">
    <property type="term" value="F:metal ion binding"/>
    <property type="evidence" value="ECO:0007669"/>
    <property type="project" value="UniProtKB-KW"/>
</dbReference>
<proteinExistence type="inferred from homology"/>
<keyword evidence="4" id="KW-0560">Oxidoreductase</keyword>